<dbReference type="Proteomes" id="UP000297643">
    <property type="component" value="Unassembled WGS sequence"/>
</dbReference>
<dbReference type="AlphaFoldDB" id="A0A4R8W3R7"/>
<reference evidence="1 2" key="1">
    <citation type="submission" date="2019-03" db="EMBL/GenBank/DDBJ databases">
        <title>Genomics of glacier-inhabiting Cryobacterium strains.</title>
        <authorList>
            <person name="Liu Q."/>
            <person name="Xin Y.-H."/>
        </authorList>
    </citation>
    <scope>NUCLEOTIDE SEQUENCE [LARGE SCALE GENOMIC DNA]</scope>
    <source>
        <strain evidence="1 2">RHLT2-21</strain>
    </source>
</reference>
<evidence type="ECO:0000313" key="2">
    <source>
        <dbReference type="Proteomes" id="UP000297643"/>
    </source>
</evidence>
<proteinExistence type="predicted"/>
<dbReference type="RefSeq" id="WP_134510930.1">
    <property type="nucleotide sequence ID" value="NZ_SOFM01000050.1"/>
</dbReference>
<accession>A0A4R8W3R7</accession>
<keyword evidence="2" id="KW-1185">Reference proteome</keyword>
<sequence>MTGRNTFVRSLHDLGLAVWSGGALMGAVGLNGSAATAKNPRERVALASEGWKRWAPVQVAALVAHGVGGAGLILGNKARLAGQPEGRANTIVKLALTGVAAGTTLYSGILGKKMAEHAGEPTDGTTEAAAGTSAELDALQRRQRVMQWVTPAVTAVLIVLAAQQGEQQRPVVGLLARFASHSR</sequence>
<organism evidence="1 2">
    <name type="scientific">Cryobacterium mannosilyticum</name>
    <dbReference type="NCBI Taxonomy" id="1259190"/>
    <lineage>
        <taxon>Bacteria</taxon>
        <taxon>Bacillati</taxon>
        <taxon>Actinomycetota</taxon>
        <taxon>Actinomycetes</taxon>
        <taxon>Micrococcales</taxon>
        <taxon>Microbacteriaceae</taxon>
        <taxon>Cryobacterium</taxon>
    </lineage>
</organism>
<comment type="caution">
    <text evidence="1">The sequence shown here is derived from an EMBL/GenBank/DDBJ whole genome shotgun (WGS) entry which is preliminary data.</text>
</comment>
<evidence type="ECO:0000313" key="1">
    <source>
        <dbReference type="EMBL" id="TFB99652.1"/>
    </source>
</evidence>
<name>A0A4R8W3R7_9MICO</name>
<dbReference type="EMBL" id="SOFM01000050">
    <property type="protein sequence ID" value="TFB99652.1"/>
    <property type="molecule type" value="Genomic_DNA"/>
</dbReference>
<gene>
    <name evidence="1" type="ORF">E3O32_16510</name>
</gene>
<protein>
    <submittedName>
        <fullName evidence="1">Uncharacterized protein</fullName>
    </submittedName>
</protein>